<feature type="transmembrane region" description="Helical" evidence="1">
    <location>
        <begin position="21"/>
        <end position="42"/>
    </location>
</feature>
<feature type="transmembrane region" description="Helical" evidence="1">
    <location>
        <begin position="54"/>
        <end position="70"/>
    </location>
</feature>
<accession>A0A7C4L173</accession>
<comment type="caution">
    <text evidence="2">The sequence shown here is derived from an EMBL/GenBank/DDBJ whole genome shotgun (WGS) entry which is preliminary data.</text>
</comment>
<gene>
    <name evidence="2" type="ORF">ENT17_12395</name>
</gene>
<dbReference type="EMBL" id="DSXR01000127">
    <property type="protein sequence ID" value="HGS88397.1"/>
    <property type="molecule type" value="Genomic_DNA"/>
</dbReference>
<sequence>MSSKVENKHNIKNRPAWRVLVLVWLTLLVTSILWLWFGWLWNIPFLPVPSIQDFLYLGAIGLWFWLFVCLKGMRAIHEGLHAIAAHWFGAEGISAKGPNVFVRISSKRAWTINVVFPFILPLSLCFLVLPFNWRIALTLTLLLSFGSIKDLASLTVVLAERGNFVSDTTEGLFVFETLPEHSSPHP</sequence>
<reference evidence="2" key="1">
    <citation type="journal article" date="2020" name="mSystems">
        <title>Genome- and Community-Level Interaction Insights into Carbon Utilization and Element Cycling Functions of Hydrothermarchaeota in Hydrothermal Sediment.</title>
        <authorList>
            <person name="Zhou Z."/>
            <person name="Liu Y."/>
            <person name="Xu W."/>
            <person name="Pan J."/>
            <person name="Luo Z.H."/>
            <person name="Li M."/>
        </authorList>
    </citation>
    <scope>NUCLEOTIDE SEQUENCE [LARGE SCALE GENOMIC DNA]</scope>
    <source>
        <strain evidence="2">SpSt-556</strain>
    </source>
</reference>
<evidence type="ECO:0008006" key="3">
    <source>
        <dbReference type="Google" id="ProtNLM"/>
    </source>
</evidence>
<name>A0A7C4L173_9CHLR</name>
<dbReference type="AlphaFoldDB" id="A0A7C4L173"/>
<keyword evidence="1" id="KW-1133">Transmembrane helix</keyword>
<keyword evidence="1" id="KW-0472">Membrane</keyword>
<organism evidence="2">
    <name type="scientific">Bellilinea caldifistulae</name>
    <dbReference type="NCBI Taxonomy" id="360411"/>
    <lineage>
        <taxon>Bacteria</taxon>
        <taxon>Bacillati</taxon>
        <taxon>Chloroflexota</taxon>
        <taxon>Anaerolineae</taxon>
        <taxon>Anaerolineales</taxon>
        <taxon>Anaerolineaceae</taxon>
        <taxon>Bellilinea</taxon>
    </lineage>
</organism>
<keyword evidence="1" id="KW-0812">Transmembrane</keyword>
<feature type="transmembrane region" description="Helical" evidence="1">
    <location>
        <begin position="110"/>
        <end position="129"/>
    </location>
</feature>
<proteinExistence type="predicted"/>
<evidence type="ECO:0000256" key="1">
    <source>
        <dbReference type="SAM" id="Phobius"/>
    </source>
</evidence>
<protein>
    <recommendedName>
        <fullName evidence="3">DUF3267 domain-containing protein</fullName>
    </recommendedName>
</protein>
<evidence type="ECO:0000313" key="2">
    <source>
        <dbReference type="EMBL" id="HGS88397.1"/>
    </source>
</evidence>